<dbReference type="EMBL" id="BLBS01000031">
    <property type="protein sequence ID" value="GET88908.1"/>
    <property type="molecule type" value="Genomic_DNA"/>
</dbReference>
<feature type="transmembrane region" description="Helical" evidence="7">
    <location>
        <begin position="697"/>
        <end position="717"/>
    </location>
</feature>
<protein>
    <submittedName>
        <fullName evidence="8">Hypothetical predicted multi-pass transmembrane protein</fullName>
    </submittedName>
</protein>
<evidence type="ECO:0000256" key="1">
    <source>
        <dbReference type="ARBA" id="ARBA00004141"/>
    </source>
</evidence>
<accession>A0A640KHX5</accession>
<dbReference type="PANTHER" id="PTHR21716:SF4">
    <property type="entry name" value="TRANSMEMBRANE PROTEIN 245"/>
    <property type="match status" value="1"/>
</dbReference>
<feature type="transmembrane region" description="Helical" evidence="7">
    <location>
        <begin position="812"/>
        <end position="832"/>
    </location>
</feature>
<sequence>MARKRRQRSAAASGAPFPISFASAVSPAPCEQQSNSASRRGTKCRESGDACCVSPHRSPNPEPPSLSHLEALRAAHSHASTGGSCAMHREEPSVVGMEDFPSPMPCLRRVASSDGCLYARKHGKSFPVSDRQVTGCASVGITAMQDVAYCRNWSQMVIGATSAIMFLIVVCVGYALYILVTPYGQSIMNGVLLSIVMHPQNRLRSPLYMGTAVDRMARMQQRWGVRGRLMAFIGSWLSLCHFASFVVMQGTFFLGLNKIHVHAQSVLLGAASADGQGAGKDIKRASATTMPRCPCGSRGVISPAMRLVASTALQGGATGVCPPEAVSASSRTASGTHPSPNAPPSQLHRRLVSTPRGRRVLRWLTVSVIVLVAHLLVGVTYFALLHAALGAVFVITVPFLSADAFVSSMGQLWRVAVFLFFAVGLTLNLTADVLCISEAVRRTTSAVVGGGGGGAENAATAALSASNVCDGFVAALGVENCTPTAPSVKMAVASGDIASGEDAACDATEAATSTVDADALSVLAEHRSRIEAFLIGKIQDLVVQELADMLSDGNVSKMIDTLMEVLPPQLRSVVTRDDAALAIVEQSANKTNSSLLVGGEGSTHGNVGAQPLSWRAVLENARGLRPASALKFLVYHSLSGTSVRTLDGENGTSVSGTTAAGHKTEIEWLTVSRLIASRLLPYVEHALRLLVRVGSNLLGLFDSLYAVMLFGLCYRYFTQLEHTVLYYGLAKLLRVMQPEMGDYHARSIEQDITVSLITLLQSFWHLTWFHFCITFCVFKLWGFPTPFLLGLVSVALALFPLVPKWLSPCSVALVYMLVQLALLMTSEGTSFIGNSRSRETYGTAATDAPLFSFPPGQSWIEAFEWCKPHALRYARALSFGLAVLLECGDEWLLCVSRGLRGGFFTEADEKGREQLQPFVIGTALVLGFVAYGTRGIGFGPLTIIVARVLFDNWDVVLVNRAPGHVALPPPSFMGVKGEDDEEETAMVESP</sequence>
<dbReference type="OrthoDB" id="263929at2759"/>
<keyword evidence="5 7" id="KW-0472">Membrane</keyword>
<feature type="region of interest" description="Disordered" evidence="6">
    <location>
        <begin position="25"/>
        <end position="46"/>
    </location>
</feature>
<gene>
    <name evidence="8" type="ORF">LtaPh_2407800</name>
</gene>
<feature type="compositionally biased region" description="Polar residues" evidence="6">
    <location>
        <begin position="327"/>
        <end position="339"/>
    </location>
</feature>
<comment type="subcellular location">
    <subcellularLocation>
        <location evidence="1">Membrane</location>
        <topology evidence="1">Multi-pass membrane protein</topology>
    </subcellularLocation>
</comment>
<dbReference type="Proteomes" id="UP000419144">
    <property type="component" value="Unassembled WGS sequence"/>
</dbReference>
<feature type="transmembrane region" description="Helical" evidence="7">
    <location>
        <begin position="788"/>
        <end position="806"/>
    </location>
</feature>
<feature type="transmembrane region" description="Helical" evidence="7">
    <location>
        <begin position="412"/>
        <end position="435"/>
    </location>
</feature>
<comment type="caution">
    <text evidence="8">The sequence shown here is derived from an EMBL/GenBank/DDBJ whole genome shotgun (WGS) entry which is preliminary data.</text>
</comment>
<feature type="transmembrane region" description="Helical" evidence="7">
    <location>
        <begin position="229"/>
        <end position="248"/>
    </location>
</feature>
<name>A0A640KHX5_LEITA</name>
<evidence type="ECO:0000256" key="2">
    <source>
        <dbReference type="ARBA" id="ARBA00009773"/>
    </source>
</evidence>
<feature type="region of interest" description="Disordered" evidence="6">
    <location>
        <begin position="324"/>
        <end position="348"/>
    </location>
</feature>
<dbReference type="PANTHER" id="PTHR21716">
    <property type="entry name" value="TRANSMEMBRANE PROTEIN"/>
    <property type="match status" value="1"/>
</dbReference>
<dbReference type="GO" id="GO:0016020">
    <property type="term" value="C:membrane"/>
    <property type="evidence" value="ECO:0007669"/>
    <property type="project" value="UniProtKB-SubCell"/>
</dbReference>
<dbReference type="AlphaFoldDB" id="A0A640KHX5"/>
<evidence type="ECO:0000313" key="9">
    <source>
        <dbReference type="Proteomes" id="UP000419144"/>
    </source>
</evidence>
<reference evidence="8" key="1">
    <citation type="submission" date="2019-11" db="EMBL/GenBank/DDBJ databases">
        <title>Leishmania tarentolae CDS.</title>
        <authorList>
            <person name="Goto Y."/>
            <person name="Yamagishi J."/>
        </authorList>
    </citation>
    <scope>NUCLEOTIDE SEQUENCE [LARGE SCALE GENOMIC DNA]</scope>
    <source>
        <strain evidence="8">Parrot Tar II</strain>
    </source>
</reference>
<dbReference type="InterPro" id="IPR002549">
    <property type="entry name" value="AI-2E-like"/>
</dbReference>
<keyword evidence="9" id="KW-1185">Reference proteome</keyword>
<feature type="transmembrane region" description="Helical" evidence="7">
    <location>
        <begin position="360"/>
        <end position="377"/>
    </location>
</feature>
<evidence type="ECO:0000256" key="3">
    <source>
        <dbReference type="ARBA" id="ARBA00022692"/>
    </source>
</evidence>
<organism evidence="8 9">
    <name type="scientific">Leishmania tarentolae</name>
    <name type="common">Sauroleishmania tarentolae</name>
    <dbReference type="NCBI Taxonomy" id="5689"/>
    <lineage>
        <taxon>Eukaryota</taxon>
        <taxon>Discoba</taxon>
        <taxon>Euglenozoa</taxon>
        <taxon>Kinetoplastea</taxon>
        <taxon>Metakinetoplastina</taxon>
        <taxon>Trypanosomatida</taxon>
        <taxon>Trypanosomatidae</taxon>
        <taxon>Leishmaniinae</taxon>
        <taxon>Leishmania</taxon>
        <taxon>lizard Leishmania</taxon>
    </lineage>
</organism>
<evidence type="ECO:0000256" key="6">
    <source>
        <dbReference type="SAM" id="MobiDB-lite"/>
    </source>
</evidence>
<evidence type="ECO:0000256" key="4">
    <source>
        <dbReference type="ARBA" id="ARBA00022989"/>
    </source>
</evidence>
<dbReference type="VEuPathDB" id="TriTrypDB:LtaPh_2407800"/>
<keyword evidence="3 7" id="KW-0812">Transmembrane</keyword>
<feature type="transmembrane region" description="Helical" evidence="7">
    <location>
        <begin position="156"/>
        <end position="180"/>
    </location>
</feature>
<evidence type="ECO:0000256" key="5">
    <source>
        <dbReference type="ARBA" id="ARBA00023136"/>
    </source>
</evidence>
<feature type="region of interest" description="Disordered" evidence="6">
    <location>
        <begin position="1"/>
        <end position="20"/>
    </location>
</feature>
<comment type="similarity">
    <text evidence="2">Belongs to the autoinducer-2 exporter (AI-2E) (TC 2.A.86) family.</text>
</comment>
<evidence type="ECO:0000256" key="7">
    <source>
        <dbReference type="SAM" id="Phobius"/>
    </source>
</evidence>
<keyword evidence="4 7" id="KW-1133">Transmembrane helix</keyword>
<proteinExistence type="inferred from homology"/>
<evidence type="ECO:0000313" key="8">
    <source>
        <dbReference type="EMBL" id="GET88908.1"/>
    </source>
</evidence>